<dbReference type="OMA" id="CPRQLAN"/>
<dbReference type="OrthoDB" id="58529at2759"/>
<dbReference type="GO" id="GO:0046394">
    <property type="term" value="P:carboxylic acid biosynthetic process"/>
    <property type="evidence" value="ECO:0007669"/>
    <property type="project" value="UniProtKB-ARBA"/>
</dbReference>
<accession>A0A0B1P7T9</accession>
<dbReference type="PANTHER" id="PTHR31131:SF6">
    <property type="entry name" value="CASTOR ACT DOMAIN-CONTAINING PROTEIN"/>
    <property type="match status" value="1"/>
</dbReference>
<dbReference type="InterPro" id="IPR045865">
    <property type="entry name" value="ACT-like_dom_sf"/>
</dbReference>
<gene>
    <name evidence="2" type="ORF">EV44_g3122</name>
</gene>
<reference evidence="2 3" key="1">
    <citation type="journal article" date="2014" name="BMC Genomics">
        <title>Adaptive genomic structural variation in the grape powdery mildew pathogen, Erysiphe necator.</title>
        <authorList>
            <person name="Jones L."/>
            <person name="Riaz S."/>
            <person name="Morales-Cruz A."/>
            <person name="Amrine K.C."/>
            <person name="McGuire B."/>
            <person name="Gubler W.D."/>
            <person name="Walker M.A."/>
            <person name="Cantu D."/>
        </authorList>
    </citation>
    <scope>NUCLEOTIDE SEQUENCE [LARGE SCALE GENOMIC DNA]</scope>
    <source>
        <strain evidence="3">c</strain>
    </source>
</reference>
<dbReference type="InterPro" id="IPR027795">
    <property type="entry name" value="CASTOR_ACT_dom"/>
</dbReference>
<dbReference type="EMBL" id="JNVN01001665">
    <property type="protein sequence ID" value="KHJ33026.1"/>
    <property type="molecule type" value="Genomic_DNA"/>
</dbReference>
<dbReference type="SUPFAM" id="SSF55021">
    <property type="entry name" value="ACT-like"/>
    <property type="match status" value="1"/>
</dbReference>
<dbReference type="Proteomes" id="UP000030854">
    <property type="component" value="Unassembled WGS sequence"/>
</dbReference>
<dbReference type="HOGENOM" id="CLU_036623_1_0_1"/>
<dbReference type="PANTHER" id="PTHR31131">
    <property type="entry name" value="CHROMOSOME 1, WHOLE GENOME SHOTGUN SEQUENCE"/>
    <property type="match status" value="1"/>
</dbReference>
<evidence type="ECO:0000313" key="3">
    <source>
        <dbReference type="Proteomes" id="UP000030854"/>
    </source>
</evidence>
<evidence type="ECO:0000259" key="1">
    <source>
        <dbReference type="Pfam" id="PF13840"/>
    </source>
</evidence>
<keyword evidence="3" id="KW-1185">Reference proteome</keyword>
<proteinExistence type="predicted"/>
<dbReference type="Pfam" id="PF13840">
    <property type="entry name" value="ACT_7"/>
    <property type="match status" value="1"/>
</dbReference>
<dbReference type="GO" id="GO:0006520">
    <property type="term" value="P:amino acid metabolic process"/>
    <property type="evidence" value="ECO:0007669"/>
    <property type="project" value="UniProtKB-ARBA"/>
</dbReference>
<evidence type="ECO:0000313" key="2">
    <source>
        <dbReference type="EMBL" id="KHJ33026.1"/>
    </source>
</evidence>
<comment type="caution">
    <text evidence="2">The sequence shown here is derived from an EMBL/GenBank/DDBJ whole genome shotgun (WGS) entry which is preliminary data.</text>
</comment>
<dbReference type="STRING" id="52586.A0A0B1P7T9"/>
<name>A0A0B1P7T9_UNCNE</name>
<feature type="domain" description="CASTOR ACT" evidence="1">
    <location>
        <begin position="98"/>
        <end position="156"/>
    </location>
</feature>
<protein>
    <submittedName>
        <fullName evidence="2">Putative act-like protein</fullName>
    </submittedName>
</protein>
<dbReference type="Gene3D" id="3.30.2130.10">
    <property type="entry name" value="VC0802-like"/>
    <property type="match status" value="1"/>
</dbReference>
<sequence>MNPHIDFIQDSLNIIHIPLHFYPEFVQPILRVLLPHGESSSGELFQNLKENRHNFLNISITPTECSIICHTIWAETVFLPVINKLAAAVCDDKPLIYPEAYTAFSMSTTNMDAGQRVIDLTAPLAIAGIPIFFITTCYTDFFLVCSTDRSAVVSTLLECGFKFSDSEPSYVPPSYHTSCQPIIPFNPLPTVVAELQSRTFALLKERSITPIVDPDIKLVMCCGRELSLEHDRYEVVYRSINPELSDPASEWISKNDSAIYVGIISALARLPRFFSVTLALDDLPSLIIDKKLLRLFGESIAGNIETTLVPIFLDLSTLPVEITGIVCGVASLLVQELCDISDKAGEKECELTELSYLSTARAGSVMLSEEQSRTALGALMPMLER</sequence>
<organism evidence="2 3">
    <name type="scientific">Uncinula necator</name>
    <name type="common">Grape powdery mildew</name>
    <dbReference type="NCBI Taxonomy" id="52586"/>
    <lineage>
        <taxon>Eukaryota</taxon>
        <taxon>Fungi</taxon>
        <taxon>Dikarya</taxon>
        <taxon>Ascomycota</taxon>
        <taxon>Pezizomycotina</taxon>
        <taxon>Leotiomycetes</taxon>
        <taxon>Erysiphales</taxon>
        <taxon>Erysiphaceae</taxon>
        <taxon>Erysiphe</taxon>
    </lineage>
</organism>
<dbReference type="AlphaFoldDB" id="A0A0B1P7T9"/>
<dbReference type="InterPro" id="IPR051719">
    <property type="entry name" value="CASTOR_mTORC1"/>
</dbReference>